<accession>A0AAX3UCC6</accession>
<reference evidence="1" key="2">
    <citation type="submission" date="2023-04" db="EMBL/GenBank/DDBJ databases">
        <authorList>
            <person name="Wang Y."/>
        </authorList>
    </citation>
    <scope>NUCLEOTIDE SEQUENCE</scope>
    <source>
        <strain evidence="1">ZW18</strain>
    </source>
</reference>
<dbReference type="Proteomes" id="UP001242513">
    <property type="component" value="Chromosome"/>
</dbReference>
<dbReference type="EMBL" id="CP123735">
    <property type="protein sequence ID" value="WGO85343.1"/>
    <property type="molecule type" value="Genomic_DNA"/>
</dbReference>
<name>A0AAX3UCC6_9LACO</name>
<proteinExistence type="predicted"/>
<evidence type="ECO:0000313" key="1">
    <source>
        <dbReference type="EMBL" id="WGO85343.1"/>
    </source>
</evidence>
<protein>
    <submittedName>
        <fullName evidence="1">Uncharacterized protein</fullName>
    </submittedName>
</protein>
<dbReference type="AlphaFoldDB" id="A0AAX3UCC6"/>
<dbReference type="SMR" id="A0AAX3UCC6"/>
<dbReference type="RefSeq" id="WP_013854976.1">
    <property type="nucleotide sequence ID" value="NZ_CP123735.1"/>
</dbReference>
<gene>
    <name evidence="1" type="ORF">QEJ78_08160</name>
</gene>
<organism evidence="1 2">
    <name type="scientific">Lactobacillus kefiranofaciens</name>
    <dbReference type="NCBI Taxonomy" id="267818"/>
    <lineage>
        <taxon>Bacteria</taxon>
        <taxon>Bacillati</taxon>
        <taxon>Bacillota</taxon>
        <taxon>Bacilli</taxon>
        <taxon>Lactobacillales</taxon>
        <taxon>Lactobacillaceae</taxon>
        <taxon>Lactobacillus</taxon>
    </lineage>
</organism>
<evidence type="ECO:0000313" key="2">
    <source>
        <dbReference type="Proteomes" id="UP001242513"/>
    </source>
</evidence>
<sequence length="41" mass="5042">MKWYLLLVLVFVPVDRRSKFFKRFKKALKKALKVLLDSLFR</sequence>
<reference evidence="1" key="1">
    <citation type="journal article" date="2022" name="Food Funct.">
        <title>Lactobacillus kefiranofaciens ZW18 from Kefir enhances the anti-tumor effect of anti-programmed cell death 1 (PD-1) immunotherapy by modulating the gut microbiota.</title>
        <authorList>
            <person name="Zhao J."/>
            <person name="Wang Y."/>
            <person name="Wang J."/>
            <person name="Lv M."/>
            <person name="Zhou C."/>
            <person name="Jia L."/>
            <person name="Geng W."/>
        </authorList>
    </citation>
    <scope>NUCLEOTIDE SEQUENCE</scope>
    <source>
        <strain evidence="1">ZW18</strain>
    </source>
</reference>